<feature type="transmembrane region" description="Helical" evidence="1">
    <location>
        <begin position="185"/>
        <end position="204"/>
    </location>
</feature>
<sequence length="277" mass="28855">MNRLWYSVGAFLVLVGLVHLGVLVVAGGPWEGAVSWRKPFTFGVSFGLSVLTLTWVSQWLRLRARAFVLGAFTVASTFEVALITLQARRGVPSHFNMETPFDTAVARTLAGFGGVLIVIAITMTVAAFRPAPGVAPSTRLAVRAGFATLLASMVFGGVMIARGVVQVVTGNQQLAYTVATALKPAHAVLMHGVLLLPALSWLLSRTLPSEAARLRAVRLATWAYVAVAALVSALAVAGVAVVGPSTASVLSAGAISGLAIAAIVLGRVGPRRAQEKH</sequence>
<evidence type="ECO:0000256" key="1">
    <source>
        <dbReference type="SAM" id="Phobius"/>
    </source>
</evidence>
<dbReference type="RefSeq" id="WP_189652521.1">
    <property type="nucleotide sequence ID" value="NZ_BMRC01000028.1"/>
</dbReference>
<dbReference type="Proteomes" id="UP001589647">
    <property type="component" value="Unassembled WGS sequence"/>
</dbReference>
<keyword evidence="1" id="KW-1133">Transmembrane helix</keyword>
<feature type="transmembrane region" description="Helical" evidence="1">
    <location>
        <begin position="40"/>
        <end position="60"/>
    </location>
</feature>
<comment type="caution">
    <text evidence="2">The sequence shown here is derived from an EMBL/GenBank/DDBJ whole genome shotgun (WGS) entry which is preliminary data.</text>
</comment>
<feature type="transmembrane region" description="Helical" evidence="1">
    <location>
        <begin position="67"/>
        <end position="85"/>
    </location>
</feature>
<dbReference type="EMBL" id="JBHMEI010000033">
    <property type="protein sequence ID" value="MFB9205968.1"/>
    <property type="molecule type" value="Genomic_DNA"/>
</dbReference>
<protein>
    <submittedName>
        <fullName evidence="2">Uncharacterized protein</fullName>
    </submittedName>
</protein>
<feature type="transmembrane region" description="Helical" evidence="1">
    <location>
        <begin position="7"/>
        <end position="28"/>
    </location>
</feature>
<keyword evidence="3" id="KW-1185">Reference proteome</keyword>
<feature type="transmembrane region" description="Helical" evidence="1">
    <location>
        <begin position="247"/>
        <end position="268"/>
    </location>
</feature>
<organism evidence="2 3">
    <name type="scientific">Nonomuraea spiralis</name>
    <dbReference type="NCBI Taxonomy" id="46182"/>
    <lineage>
        <taxon>Bacteria</taxon>
        <taxon>Bacillati</taxon>
        <taxon>Actinomycetota</taxon>
        <taxon>Actinomycetes</taxon>
        <taxon>Streptosporangiales</taxon>
        <taxon>Streptosporangiaceae</taxon>
        <taxon>Nonomuraea</taxon>
    </lineage>
</organism>
<proteinExistence type="predicted"/>
<evidence type="ECO:0000313" key="2">
    <source>
        <dbReference type="EMBL" id="MFB9205968.1"/>
    </source>
</evidence>
<gene>
    <name evidence="2" type="ORF">ACFFV7_32570</name>
</gene>
<accession>A0ABV5IPG8</accession>
<keyword evidence="1" id="KW-0472">Membrane</keyword>
<name>A0ABV5IPG8_9ACTN</name>
<reference evidence="2 3" key="1">
    <citation type="submission" date="2024-09" db="EMBL/GenBank/DDBJ databases">
        <authorList>
            <person name="Sun Q."/>
            <person name="Mori K."/>
        </authorList>
    </citation>
    <scope>NUCLEOTIDE SEQUENCE [LARGE SCALE GENOMIC DNA]</scope>
    <source>
        <strain evidence="2 3">CCM 3426</strain>
    </source>
</reference>
<feature type="transmembrane region" description="Helical" evidence="1">
    <location>
        <begin position="105"/>
        <end position="128"/>
    </location>
</feature>
<keyword evidence="1" id="KW-0812">Transmembrane</keyword>
<evidence type="ECO:0000313" key="3">
    <source>
        <dbReference type="Proteomes" id="UP001589647"/>
    </source>
</evidence>
<feature type="transmembrane region" description="Helical" evidence="1">
    <location>
        <begin position="216"/>
        <end position="241"/>
    </location>
</feature>
<feature type="transmembrane region" description="Helical" evidence="1">
    <location>
        <begin position="140"/>
        <end position="165"/>
    </location>
</feature>